<gene>
    <name evidence="1" type="ORF">AMORRO_LOCUS12949</name>
</gene>
<sequence length="112" mass="12730">MSSASSSLAPLIITSTSNLTPDKKWDLLFNVDHTLEIPMEKRPKIIRLAITSAVKEYTMLELSLGECTHELKCKEVANIKYKVRRLAETYFKRNPNLKLDILESGSYLTEQG</sequence>
<name>A0A9N9HZU8_9GLOM</name>
<keyword evidence="2" id="KW-1185">Reference proteome</keyword>
<proteinExistence type="predicted"/>
<accession>A0A9N9HZU8</accession>
<evidence type="ECO:0000313" key="2">
    <source>
        <dbReference type="Proteomes" id="UP000789342"/>
    </source>
</evidence>
<dbReference type="OrthoDB" id="2438697at2759"/>
<comment type="caution">
    <text evidence="1">The sequence shown here is derived from an EMBL/GenBank/DDBJ whole genome shotgun (WGS) entry which is preliminary data.</text>
</comment>
<feature type="non-terminal residue" evidence="1">
    <location>
        <position position="112"/>
    </location>
</feature>
<dbReference type="Proteomes" id="UP000789342">
    <property type="component" value="Unassembled WGS sequence"/>
</dbReference>
<protein>
    <submittedName>
        <fullName evidence="1">14823_t:CDS:1</fullName>
    </submittedName>
</protein>
<dbReference type="EMBL" id="CAJVPV010020548">
    <property type="protein sequence ID" value="CAG8715048.1"/>
    <property type="molecule type" value="Genomic_DNA"/>
</dbReference>
<evidence type="ECO:0000313" key="1">
    <source>
        <dbReference type="EMBL" id="CAG8715048.1"/>
    </source>
</evidence>
<organism evidence="1 2">
    <name type="scientific">Acaulospora morrowiae</name>
    <dbReference type="NCBI Taxonomy" id="94023"/>
    <lineage>
        <taxon>Eukaryota</taxon>
        <taxon>Fungi</taxon>
        <taxon>Fungi incertae sedis</taxon>
        <taxon>Mucoromycota</taxon>
        <taxon>Glomeromycotina</taxon>
        <taxon>Glomeromycetes</taxon>
        <taxon>Diversisporales</taxon>
        <taxon>Acaulosporaceae</taxon>
        <taxon>Acaulospora</taxon>
    </lineage>
</organism>
<dbReference type="AlphaFoldDB" id="A0A9N9HZU8"/>
<reference evidence="1" key="1">
    <citation type="submission" date="2021-06" db="EMBL/GenBank/DDBJ databases">
        <authorList>
            <person name="Kallberg Y."/>
            <person name="Tangrot J."/>
            <person name="Rosling A."/>
        </authorList>
    </citation>
    <scope>NUCLEOTIDE SEQUENCE</scope>
    <source>
        <strain evidence="1">CL551</strain>
    </source>
</reference>